<reference evidence="1 2" key="1">
    <citation type="journal article" date="2023" name="ACS Omega">
        <title>Identification of the Neoaspergillic Acid Biosynthesis Gene Cluster by Establishing an In Vitro CRISPR-Ribonucleoprotein Genetic System in Aspergillus melleus.</title>
        <authorList>
            <person name="Yuan B."/>
            <person name="Grau M.F."/>
            <person name="Murata R.M."/>
            <person name="Torok T."/>
            <person name="Venkateswaran K."/>
            <person name="Stajich J.E."/>
            <person name="Wang C.C.C."/>
        </authorList>
    </citation>
    <scope>NUCLEOTIDE SEQUENCE [LARGE SCALE GENOMIC DNA]</scope>
    <source>
        <strain evidence="1 2">IMV 1140</strain>
    </source>
</reference>
<evidence type="ECO:0000313" key="1">
    <source>
        <dbReference type="EMBL" id="KAK1142642.1"/>
    </source>
</evidence>
<accession>A0ACC3AXV3</accession>
<gene>
    <name evidence="1" type="ORF">N8T08_007446</name>
</gene>
<keyword evidence="2" id="KW-1185">Reference proteome</keyword>
<dbReference type="Proteomes" id="UP001177260">
    <property type="component" value="Unassembled WGS sequence"/>
</dbReference>
<protein>
    <submittedName>
        <fullName evidence="1">Uncharacterized protein</fullName>
    </submittedName>
</protein>
<evidence type="ECO:0000313" key="2">
    <source>
        <dbReference type="Proteomes" id="UP001177260"/>
    </source>
</evidence>
<comment type="caution">
    <text evidence="1">The sequence shown here is derived from an EMBL/GenBank/DDBJ whole genome shotgun (WGS) entry which is preliminary data.</text>
</comment>
<proteinExistence type="predicted"/>
<sequence length="149" mass="16230">MEKIDSHKRSEISRESPSRLWSMIESSIISRIVSPGIDGSEQGNLFQASKGQPGEAQPRSPQPDGRHPDSAGSDERRHEKQRASQQEEKVQQVQQSSQRGGTGSVDPAMGWIDAQPLAGKFTEPMPPPSLSGRDSAPILPTAALYEARM</sequence>
<organism evidence="1 2">
    <name type="scientific">Aspergillus melleus</name>
    <dbReference type="NCBI Taxonomy" id="138277"/>
    <lineage>
        <taxon>Eukaryota</taxon>
        <taxon>Fungi</taxon>
        <taxon>Dikarya</taxon>
        <taxon>Ascomycota</taxon>
        <taxon>Pezizomycotina</taxon>
        <taxon>Eurotiomycetes</taxon>
        <taxon>Eurotiomycetidae</taxon>
        <taxon>Eurotiales</taxon>
        <taxon>Aspergillaceae</taxon>
        <taxon>Aspergillus</taxon>
        <taxon>Aspergillus subgen. Circumdati</taxon>
    </lineage>
</organism>
<name>A0ACC3AXV3_9EURO</name>
<dbReference type="EMBL" id="JAOPJF010000048">
    <property type="protein sequence ID" value="KAK1142642.1"/>
    <property type="molecule type" value="Genomic_DNA"/>
</dbReference>